<accession>A0A2A9NAB3</accession>
<dbReference type="OrthoDB" id="3223501at2759"/>
<name>A0A2A9NAB3_9AGAR</name>
<evidence type="ECO:0008006" key="3">
    <source>
        <dbReference type="Google" id="ProtNLM"/>
    </source>
</evidence>
<evidence type="ECO:0000313" key="2">
    <source>
        <dbReference type="Proteomes" id="UP000242287"/>
    </source>
</evidence>
<keyword evidence="2" id="KW-1185">Reference proteome</keyword>
<reference evidence="1 2" key="1">
    <citation type="submission" date="2014-02" db="EMBL/GenBank/DDBJ databases">
        <title>Transposable element dynamics among asymbiotic and ectomycorrhizal Amanita fungi.</title>
        <authorList>
            <consortium name="DOE Joint Genome Institute"/>
            <person name="Hess J."/>
            <person name="Skrede I."/>
            <person name="Wolfe B."/>
            <person name="LaButti K."/>
            <person name="Ohm R.A."/>
            <person name="Grigoriev I.V."/>
            <person name="Pringle A."/>
        </authorList>
    </citation>
    <scope>NUCLEOTIDE SEQUENCE [LARGE SCALE GENOMIC DNA]</scope>
    <source>
        <strain evidence="1 2">SKay4041</strain>
    </source>
</reference>
<gene>
    <name evidence="1" type="ORF">AMATHDRAFT_162211</name>
</gene>
<dbReference type="EMBL" id="KZ302510">
    <property type="protein sequence ID" value="PFH45187.1"/>
    <property type="molecule type" value="Genomic_DNA"/>
</dbReference>
<sequence>MLLQDLNNNYPEWCGEMKAWLMKLGLWRLVSGKEIQPKGVEKTGSQWELPSPERLCKALG</sequence>
<protein>
    <recommendedName>
        <fullName evidence="3">DUF4219 domain-containing protein</fullName>
    </recommendedName>
</protein>
<proteinExistence type="predicted"/>
<evidence type="ECO:0000313" key="1">
    <source>
        <dbReference type="EMBL" id="PFH45187.1"/>
    </source>
</evidence>
<organism evidence="1 2">
    <name type="scientific">Amanita thiersii Skay4041</name>
    <dbReference type="NCBI Taxonomy" id="703135"/>
    <lineage>
        <taxon>Eukaryota</taxon>
        <taxon>Fungi</taxon>
        <taxon>Dikarya</taxon>
        <taxon>Basidiomycota</taxon>
        <taxon>Agaricomycotina</taxon>
        <taxon>Agaricomycetes</taxon>
        <taxon>Agaricomycetidae</taxon>
        <taxon>Agaricales</taxon>
        <taxon>Pluteineae</taxon>
        <taxon>Amanitaceae</taxon>
        <taxon>Amanita</taxon>
    </lineage>
</organism>
<dbReference type="Proteomes" id="UP000242287">
    <property type="component" value="Unassembled WGS sequence"/>
</dbReference>
<dbReference type="AlphaFoldDB" id="A0A2A9NAB3"/>